<dbReference type="GeneID" id="25266604"/>
<keyword evidence="2" id="KW-0479">Metal-binding</keyword>
<evidence type="ECO:0000313" key="8">
    <source>
        <dbReference type="EMBL" id="KDN42623.1"/>
    </source>
</evidence>
<accession>A0A066VQS0</accession>
<proteinExistence type="predicted"/>
<evidence type="ECO:0000256" key="4">
    <source>
        <dbReference type="ARBA" id="ARBA00022833"/>
    </source>
</evidence>
<dbReference type="GO" id="GO:0008270">
    <property type="term" value="F:zinc ion binding"/>
    <property type="evidence" value="ECO:0007669"/>
    <property type="project" value="UniProtKB-KW"/>
</dbReference>
<sequence length="379" mass="40748">MTEYWISRKRWTCPYCDITINDDVPSRQQHENGLRHKGNVERALKNVYKQSHLQRKEKSDAAKEMKRIEAAAKAAMEKDSAAFIPVLAAVSPSAAAGPSKAAQENKSAPGKPAAWKPKDPYSVYGNVASDYATSMEEAQKGAQEEEERRRQEGTASEWSVVEPSAAAPRPADAPSIPHASTSASTTNALTERDEARQFRVRERQVAFDGDSGGSDDGHRASGITGEIRVKKRVRTKTQREAEEEEDRKKRTLPEWKPLKIVEDSYEGEGEVEAPVGSSNRAHSDDASERPPVHLAAGEVSSAAKEEEQDTPSVSVEIASEPLSAGGARTLEQPTVASATGSAVESAAAAVAPAAAAASAGGMFKRRKGGANRDTKKIFV</sequence>
<evidence type="ECO:0000256" key="5">
    <source>
        <dbReference type="ARBA" id="ARBA00023242"/>
    </source>
</evidence>
<keyword evidence="4" id="KW-0862">Zinc</keyword>
<feature type="domain" description="Matrin-type" evidence="7">
    <location>
        <begin position="11"/>
        <end position="42"/>
    </location>
</feature>
<name>A0A066VQS0_TILAU</name>
<dbReference type="InterPro" id="IPR036236">
    <property type="entry name" value="Znf_C2H2_sf"/>
</dbReference>
<evidence type="ECO:0000256" key="2">
    <source>
        <dbReference type="ARBA" id="ARBA00022723"/>
    </source>
</evidence>
<dbReference type="AlphaFoldDB" id="A0A066VQS0"/>
<dbReference type="GO" id="GO:0003723">
    <property type="term" value="F:RNA binding"/>
    <property type="evidence" value="ECO:0007669"/>
    <property type="project" value="TreeGrafter"/>
</dbReference>
<keyword evidence="3" id="KW-0863">Zinc-finger</keyword>
<dbReference type="PANTHER" id="PTHR13173">
    <property type="entry name" value="WW DOMAIN BINDING PROTEIN 4"/>
    <property type="match status" value="1"/>
</dbReference>
<comment type="caution">
    <text evidence="8">The sequence shown here is derived from an EMBL/GenBank/DDBJ whole genome shotgun (WGS) entry which is preliminary data.</text>
</comment>
<evidence type="ECO:0000256" key="3">
    <source>
        <dbReference type="ARBA" id="ARBA00022771"/>
    </source>
</evidence>
<feature type="compositionally biased region" description="Basic and acidic residues" evidence="6">
    <location>
        <begin position="281"/>
        <end position="291"/>
    </location>
</feature>
<feature type="compositionally biased region" description="Basic and acidic residues" evidence="6">
    <location>
        <begin position="190"/>
        <end position="205"/>
    </location>
</feature>
<dbReference type="Pfam" id="PF06220">
    <property type="entry name" value="zf-U1"/>
    <property type="match status" value="1"/>
</dbReference>
<gene>
    <name evidence="8" type="ORF">K437DRAFT_275117</name>
</gene>
<reference evidence="8 9" key="1">
    <citation type="submission" date="2014-05" db="EMBL/GenBank/DDBJ databases">
        <title>Draft genome sequence of a rare smut relative, Tilletiaria anomala UBC 951.</title>
        <authorList>
            <consortium name="DOE Joint Genome Institute"/>
            <person name="Toome M."/>
            <person name="Kuo A."/>
            <person name="Henrissat B."/>
            <person name="Lipzen A."/>
            <person name="Tritt A."/>
            <person name="Yoshinaga Y."/>
            <person name="Zane M."/>
            <person name="Barry K."/>
            <person name="Grigoriev I.V."/>
            <person name="Spatafora J.W."/>
            <person name="Aimea M.C."/>
        </authorList>
    </citation>
    <scope>NUCLEOTIDE SEQUENCE [LARGE SCALE GENOMIC DNA]</scope>
    <source>
        <strain evidence="8 9">UBC 951</strain>
    </source>
</reference>
<feature type="region of interest" description="Disordered" evidence="6">
    <location>
        <begin position="357"/>
        <end position="379"/>
    </location>
</feature>
<dbReference type="InterPro" id="IPR003604">
    <property type="entry name" value="Matrin/U1-like-C_Znf_C2H2"/>
</dbReference>
<keyword evidence="9" id="KW-1185">Reference proteome</keyword>
<dbReference type="GO" id="GO:0000398">
    <property type="term" value="P:mRNA splicing, via spliceosome"/>
    <property type="evidence" value="ECO:0007669"/>
    <property type="project" value="InterPro"/>
</dbReference>
<dbReference type="Gene3D" id="3.30.160.60">
    <property type="entry name" value="Classic Zinc Finger"/>
    <property type="match status" value="1"/>
</dbReference>
<evidence type="ECO:0000313" key="9">
    <source>
        <dbReference type="Proteomes" id="UP000027361"/>
    </source>
</evidence>
<feature type="compositionally biased region" description="Basic and acidic residues" evidence="6">
    <location>
        <begin position="246"/>
        <end position="262"/>
    </location>
</feature>
<dbReference type="InterPro" id="IPR040023">
    <property type="entry name" value="WBP4"/>
</dbReference>
<dbReference type="Proteomes" id="UP000027361">
    <property type="component" value="Unassembled WGS sequence"/>
</dbReference>
<dbReference type="PROSITE" id="PS50171">
    <property type="entry name" value="ZF_MATRIN"/>
    <property type="match status" value="1"/>
</dbReference>
<feature type="region of interest" description="Disordered" evidence="6">
    <location>
        <begin position="135"/>
        <end position="314"/>
    </location>
</feature>
<dbReference type="GO" id="GO:0071011">
    <property type="term" value="C:precatalytic spliceosome"/>
    <property type="evidence" value="ECO:0007669"/>
    <property type="project" value="TreeGrafter"/>
</dbReference>
<dbReference type="RefSeq" id="XP_013242123.1">
    <property type="nucleotide sequence ID" value="XM_013386669.1"/>
</dbReference>
<feature type="region of interest" description="Disordered" evidence="6">
    <location>
        <begin position="96"/>
        <end position="120"/>
    </location>
</feature>
<dbReference type="SUPFAM" id="SSF57667">
    <property type="entry name" value="beta-beta-alpha zinc fingers"/>
    <property type="match status" value="1"/>
</dbReference>
<protein>
    <recommendedName>
        <fullName evidence="7">Matrin-type domain-containing protein</fullName>
    </recommendedName>
</protein>
<dbReference type="HOGENOM" id="CLU_065002_0_0_1"/>
<feature type="compositionally biased region" description="Basic and acidic residues" evidence="6">
    <location>
        <begin position="370"/>
        <end position="379"/>
    </location>
</feature>
<feature type="compositionally biased region" description="Basic and acidic residues" evidence="6">
    <location>
        <begin position="137"/>
        <end position="152"/>
    </location>
</feature>
<keyword evidence="5" id="KW-0539">Nucleus</keyword>
<evidence type="ECO:0000259" key="7">
    <source>
        <dbReference type="PROSITE" id="PS50171"/>
    </source>
</evidence>
<dbReference type="STRING" id="1037660.A0A066VQS0"/>
<dbReference type="InterPro" id="IPR013085">
    <property type="entry name" value="U1-CZ_Znf_C2H2"/>
</dbReference>
<dbReference type="SMART" id="SM00451">
    <property type="entry name" value="ZnF_U1"/>
    <property type="match status" value="1"/>
</dbReference>
<dbReference type="EMBL" id="JMSN01000068">
    <property type="protein sequence ID" value="KDN42623.1"/>
    <property type="molecule type" value="Genomic_DNA"/>
</dbReference>
<dbReference type="PANTHER" id="PTHR13173:SF10">
    <property type="entry name" value="WW DOMAIN-BINDING PROTEIN 4"/>
    <property type="match status" value="1"/>
</dbReference>
<feature type="compositionally biased region" description="Low complexity" evidence="6">
    <location>
        <begin position="163"/>
        <end position="188"/>
    </location>
</feature>
<dbReference type="InParanoid" id="A0A066VQS0"/>
<organism evidence="8 9">
    <name type="scientific">Tilletiaria anomala (strain ATCC 24038 / CBS 436.72 / UBC 951)</name>
    <dbReference type="NCBI Taxonomy" id="1037660"/>
    <lineage>
        <taxon>Eukaryota</taxon>
        <taxon>Fungi</taxon>
        <taxon>Dikarya</taxon>
        <taxon>Basidiomycota</taxon>
        <taxon>Ustilaginomycotina</taxon>
        <taxon>Exobasidiomycetes</taxon>
        <taxon>Georgefischeriales</taxon>
        <taxon>Tilletiariaceae</taxon>
        <taxon>Tilletiaria</taxon>
    </lineage>
</organism>
<evidence type="ECO:0000256" key="6">
    <source>
        <dbReference type="SAM" id="MobiDB-lite"/>
    </source>
</evidence>
<dbReference type="OrthoDB" id="191651at2759"/>
<dbReference type="InterPro" id="IPR000690">
    <property type="entry name" value="Matrin/U1-C_Znf_C2H2"/>
</dbReference>
<evidence type="ECO:0000256" key="1">
    <source>
        <dbReference type="ARBA" id="ARBA00004123"/>
    </source>
</evidence>
<comment type="subcellular location">
    <subcellularLocation>
        <location evidence="1">Nucleus</location>
    </subcellularLocation>
</comment>